<dbReference type="EMBL" id="CP011770">
    <property type="protein sequence ID" value="AKM09753.1"/>
    <property type="molecule type" value="Genomic_DNA"/>
</dbReference>
<name>A0A0G3XHA4_9SPHN</name>
<evidence type="ECO:0000256" key="2">
    <source>
        <dbReference type="ARBA" id="ARBA00012438"/>
    </source>
</evidence>
<keyword evidence="8" id="KW-1133">Transmembrane helix</keyword>
<evidence type="ECO:0000313" key="11">
    <source>
        <dbReference type="Proteomes" id="UP000035287"/>
    </source>
</evidence>
<keyword evidence="7 8" id="KW-0472">Membrane</keyword>
<dbReference type="Pfam" id="PF00512">
    <property type="entry name" value="HisKA"/>
    <property type="match status" value="1"/>
</dbReference>
<dbReference type="SUPFAM" id="SSF55874">
    <property type="entry name" value="ATPase domain of HSP90 chaperone/DNA topoisomerase II/histidine kinase"/>
    <property type="match status" value="1"/>
</dbReference>
<dbReference type="Proteomes" id="UP000035287">
    <property type="component" value="Chromosome"/>
</dbReference>
<dbReference type="GO" id="GO:0000155">
    <property type="term" value="F:phosphorelay sensor kinase activity"/>
    <property type="evidence" value="ECO:0007669"/>
    <property type="project" value="InterPro"/>
</dbReference>
<dbReference type="STRING" id="1348774.AB433_06780"/>
<dbReference type="SUPFAM" id="SSF47384">
    <property type="entry name" value="Homodimeric domain of signal transducing histidine kinase"/>
    <property type="match status" value="1"/>
</dbReference>
<evidence type="ECO:0000256" key="6">
    <source>
        <dbReference type="ARBA" id="ARBA00023012"/>
    </source>
</evidence>
<reference evidence="10 11" key="1">
    <citation type="submission" date="2015-06" db="EMBL/GenBank/DDBJ databases">
        <authorList>
            <person name="Zeng Y."/>
            <person name="Huang Y."/>
        </authorList>
    </citation>
    <scope>NUCLEOTIDE SEQUENCE [LARGE SCALE GENOMIC DNA]</scope>
    <source>
        <strain evidence="10 11">PQ-2</strain>
    </source>
</reference>
<comment type="catalytic activity">
    <reaction evidence="1">
        <text>ATP + protein L-histidine = ADP + protein N-phospho-L-histidine.</text>
        <dbReference type="EC" id="2.7.13.3"/>
    </reaction>
</comment>
<dbReference type="CDD" id="cd00082">
    <property type="entry name" value="HisKA"/>
    <property type="match status" value="1"/>
</dbReference>
<dbReference type="InterPro" id="IPR003594">
    <property type="entry name" value="HATPase_dom"/>
</dbReference>
<evidence type="ECO:0000313" key="10">
    <source>
        <dbReference type="EMBL" id="AKM09753.1"/>
    </source>
</evidence>
<dbReference type="Pfam" id="PF02518">
    <property type="entry name" value="HATPase_c"/>
    <property type="match status" value="1"/>
</dbReference>
<dbReference type="FunFam" id="1.10.287.130:FF:000001">
    <property type="entry name" value="Two-component sensor histidine kinase"/>
    <property type="match status" value="1"/>
</dbReference>
<dbReference type="CDD" id="cd00075">
    <property type="entry name" value="HATPase"/>
    <property type="match status" value="1"/>
</dbReference>
<evidence type="ECO:0000256" key="3">
    <source>
        <dbReference type="ARBA" id="ARBA00022553"/>
    </source>
</evidence>
<evidence type="ECO:0000256" key="5">
    <source>
        <dbReference type="ARBA" id="ARBA00022777"/>
    </source>
</evidence>
<proteinExistence type="predicted"/>
<organism evidence="10 11">
    <name type="scientific">Croceicoccus naphthovorans</name>
    <dbReference type="NCBI Taxonomy" id="1348774"/>
    <lineage>
        <taxon>Bacteria</taxon>
        <taxon>Pseudomonadati</taxon>
        <taxon>Pseudomonadota</taxon>
        <taxon>Alphaproteobacteria</taxon>
        <taxon>Sphingomonadales</taxon>
        <taxon>Erythrobacteraceae</taxon>
        <taxon>Croceicoccus</taxon>
    </lineage>
</organism>
<sequence length="426" mass="47172">MACHRAEPCDSSFARIDAAIGRARVNDRVPWGGMALALAGSVTLFLSTFEFWLSLAVLVVWIGSLWLSRPAPDRMRPRDEGSTITQDSMRDLIEPLNLPYLVMEHGRITLANKAARDVLGGHVIGQDARVALRHPEAVRLLDKNVAGEATIRGLTGPKSVWQFSLRPVDTRRAMIELVNRTAEADISRAHTDFVANASHELRTPLASIIGYVETLIDGENPDNARPIKPETRARFLETIAREAKRLQALVEDLMSLSRIEAEKHELPPTVFDFGPSIDTLIAGMQTLHGKDRIEFKRAHLPMPIRGDEQQVHQLVRNLIENALKYGADDQPARVSLQLQGDLLELTIRDTGEGIAPEHIPHLTRRFYRTDPGRSRAVGGTGLGLAIVKHIVERHRGRLAIESTLGVGTTVIVRLPRWQDDSAAVSA</sequence>
<accession>A0A0G3XHA4</accession>
<dbReference type="PATRIC" id="fig|1348774.3.peg.1419"/>
<dbReference type="PROSITE" id="PS50109">
    <property type="entry name" value="HIS_KIN"/>
    <property type="match status" value="1"/>
</dbReference>
<dbReference type="EC" id="2.7.13.3" evidence="2"/>
<keyword evidence="5 10" id="KW-0418">Kinase</keyword>
<dbReference type="InterPro" id="IPR050736">
    <property type="entry name" value="Sensor_HK_Regulatory"/>
</dbReference>
<evidence type="ECO:0000256" key="1">
    <source>
        <dbReference type="ARBA" id="ARBA00000085"/>
    </source>
</evidence>
<evidence type="ECO:0000256" key="4">
    <source>
        <dbReference type="ARBA" id="ARBA00022679"/>
    </source>
</evidence>
<dbReference type="PRINTS" id="PR00344">
    <property type="entry name" value="BCTRLSENSOR"/>
</dbReference>
<dbReference type="Gene3D" id="1.10.287.130">
    <property type="match status" value="1"/>
</dbReference>
<feature type="domain" description="Histidine kinase" evidence="9">
    <location>
        <begin position="196"/>
        <end position="418"/>
    </location>
</feature>
<dbReference type="InterPro" id="IPR004358">
    <property type="entry name" value="Sig_transdc_His_kin-like_C"/>
</dbReference>
<keyword evidence="3" id="KW-0597">Phosphoprotein</keyword>
<evidence type="ECO:0000256" key="7">
    <source>
        <dbReference type="ARBA" id="ARBA00023136"/>
    </source>
</evidence>
<keyword evidence="6" id="KW-0902">Two-component regulatory system</keyword>
<keyword evidence="8" id="KW-0812">Transmembrane</keyword>
<protein>
    <recommendedName>
        <fullName evidence="2">histidine kinase</fullName>
        <ecNumber evidence="2">2.7.13.3</ecNumber>
    </recommendedName>
</protein>
<dbReference type="SMART" id="SM00388">
    <property type="entry name" value="HisKA"/>
    <property type="match status" value="1"/>
</dbReference>
<keyword evidence="4" id="KW-0808">Transferase</keyword>
<dbReference type="InterPro" id="IPR003661">
    <property type="entry name" value="HisK_dim/P_dom"/>
</dbReference>
<dbReference type="InterPro" id="IPR036097">
    <property type="entry name" value="HisK_dim/P_sf"/>
</dbReference>
<evidence type="ECO:0000259" key="9">
    <source>
        <dbReference type="PROSITE" id="PS50109"/>
    </source>
</evidence>
<dbReference type="Gene3D" id="3.30.565.10">
    <property type="entry name" value="Histidine kinase-like ATPase, C-terminal domain"/>
    <property type="match status" value="1"/>
</dbReference>
<keyword evidence="11" id="KW-1185">Reference proteome</keyword>
<dbReference type="FunFam" id="3.30.565.10:FF:000006">
    <property type="entry name" value="Sensor histidine kinase WalK"/>
    <property type="match status" value="1"/>
</dbReference>
<dbReference type="AlphaFoldDB" id="A0A0G3XHA4"/>
<evidence type="ECO:0000256" key="8">
    <source>
        <dbReference type="SAM" id="Phobius"/>
    </source>
</evidence>
<dbReference type="InterPro" id="IPR036890">
    <property type="entry name" value="HATPase_C_sf"/>
</dbReference>
<dbReference type="PANTHER" id="PTHR43711:SF1">
    <property type="entry name" value="HISTIDINE KINASE 1"/>
    <property type="match status" value="1"/>
</dbReference>
<dbReference type="InterPro" id="IPR005467">
    <property type="entry name" value="His_kinase_dom"/>
</dbReference>
<dbReference type="SMART" id="SM00387">
    <property type="entry name" value="HATPase_c"/>
    <property type="match status" value="1"/>
</dbReference>
<gene>
    <name evidence="10" type="ORF">AB433_06780</name>
</gene>
<feature type="transmembrane region" description="Helical" evidence="8">
    <location>
        <begin position="51"/>
        <end position="68"/>
    </location>
</feature>
<dbReference type="KEGG" id="cna:AB433_06780"/>
<dbReference type="PANTHER" id="PTHR43711">
    <property type="entry name" value="TWO-COMPONENT HISTIDINE KINASE"/>
    <property type="match status" value="1"/>
</dbReference>